<dbReference type="STRING" id="425265.A8Q1R1"/>
<keyword evidence="18" id="KW-1185">Reference proteome</keyword>
<evidence type="ECO:0000256" key="4">
    <source>
        <dbReference type="ARBA" id="ARBA00010815"/>
    </source>
</evidence>
<dbReference type="InterPro" id="IPR029063">
    <property type="entry name" value="SAM-dependent_MTases_sf"/>
</dbReference>
<dbReference type="PANTHER" id="PTHR45197">
    <property type="entry name" value="SYNTHASE, PUTATIVE (AFU_ORTHOLOGUE AFUA_7G04190)-RELATED"/>
    <property type="match status" value="1"/>
</dbReference>
<evidence type="ECO:0000256" key="3">
    <source>
        <dbReference type="ARBA" id="ARBA00004991"/>
    </source>
</evidence>
<dbReference type="EMBL" id="AAYY01000006">
    <property type="protein sequence ID" value="EDP43613.1"/>
    <property type="molecule type" value="Genomic_DNA"/>
</dbReference>
<accession>A8Q1R1</accession>
<reference evidence="17 18" key="1">
    <citation type="journal article" date="2007" name="Proc. Natl. Acad. Sci. U.S.A.">
        <title>Dandruff-associated Malassezia genomes reveal convergent and divergent virulence traits shared with plant and human fungal pathogens.</title>
        <authorList>
            <person name="Xu J."/>
            <person name="Saunders C.W."/>
            <person name="Hu P."/>
            <person name="Grant R.A."/>
            <person name="Boekhout T."/>
            <person name="Kuramae E.E."/>
            <person name="Kronstad J.W."/>
            <person name="Deangelis Y.M."/>
            <person name="Reeder N.L."/>
            <person name="Johnstone K.R."/>
            <person name="Leland M."/>
            <person name="Fieno A.M."/>
            <person name="Begley W.M."/>
            <person name="Sun Y."/>
            <person name="Lacey M.P."/>
            <person name="Chaudhary T."/>
            <person name="Keough T."/>
            <person name="Chu L."/>
            <person name="Sears R."/>
            <person name="Yuan B."/>
            <person name="Dawson T.L.Jr."/>
        </authorList>
    </citation>
    <scope>NUCLEOTIDE SEQUENCE [LARGE SCALE GENOMIC DNA]</scope>
    <source>
        <strain evidence="18">ATCC MYA-4612 / CBS 7966</strain>
    </source>
</reference>
<evidence type="ECO:0000256" key="12">
    <source>
        <dbReference type="ARBA" id="ARBA00023098"/>
    </source>
</evidence>
<evidence type="ECO:0000256" key="6">
    <source>
        <dbReference type="ARBA" id="ARBA00022603"/>
    </source>
</evidence>
<name>A8Q1R1_MALGO</name>
<sequence>MDMSEIRAKTADAANTVASKMQEEARNLANKTSERAQQLSEKAESTGAQDSLTGKTARATEKLSHKTSEAAERFSSSLDRRADDLRNINAKESDQLHEESVSANAAAPVAHEGGSVTTGVQPSTEVDSTLHAPTASFAPAPVQETTVLEGHGLVDPASASTVTNVSSTGLDQTLPTEPAAVRSGQSASEKPAAYTATSMPSAEAAMNLPTRTAHATESTTMPFVSNSASASSTSQPRMAPGGKVRLTNYPTIKNAVLPAEGNGSFNNMHLALLVLLGPAVLLRLIPFVKASWFGWRSYILLVAVLGVPLTIAYWTIMSMTGPRINEKVTLPNRPIEDYLDIQDESLRRKYTGYNKIPMQIFWDAYIDGKIEVKGDLLDVLEYRWDWAAMHFTPELFRYVLFKMLPDVLMHSSRQDEEQIRDNYDRGNDFHEWFLGPQMVYTSGLISDPNREETLEELQDNKMNLVCSKLALKPNDRVLDIGCGWGTLAAFAAKNYGANVTGVTLAREQAAFGNERLQKNGISEDQARILCQDYRDIPVQPGHYNKIVSLEMAEHVGIRHYAKFLKNVYNLLDDDGVMVFQVAGLRPRWQYWDLIWGLFMNKYIFPGADASCPLHWVIGQLEYAGFEVRSCDVVGIHYSATIDRWLKNWKKNEAKVKAKYGDKLYRLWHFFLASSVIIAREGGSSLFQITVTKNLNATHRIEGVESHGNLLPRPNRGKNYQSVY</sequence>
<evidence type="ECO:0000256" key="2">
    <source>
        <dbReference type="ARBA" id="ARBA00004760"/>
    </source>
</evidence>
<comment type="pathway">
    <text evidence="2">Lipid metabolism; sphingolipid metabolism.</text>
</comment>
<evidence type="ECO:0000256" key="9">
    <source>
        <dbReference type="ARBA" id="ARBA00022692"/>
    </source>
</evidence>
<evidence type="ECO:0000313" key="17">
    <source>
        <dbReference type="EMBL" id="EDP43613.1"/>
    </source>
</evidence>
<dbReference type="VEuPathDB" id="FungiDB:MGL_1826"/>
<dbReference type="AlphaFoldDB" id="A8Q1R1"/>
<dbReference type="EC" id="2.1.1.317" evidence="14"/>
<evidence type="ECO:0000256" key="13">
    <source>
        <dbReference type="ARBA" id="ARBA00023136"/>
    </source>
</evidence>
<organism evidence="17 18">
    <name type="scientific">Malassezia globosa (strain ATCC MYA-4612 / CBS 7966)</name>
    <name type="common">Dandruff-associated fungus</name>
    <dbReference type="NCBI Taxonomy" id="425265"/>
    <lineage>
        <taxon>Eukaryota</taxon>
        <taxon>Fungi</taxon>
        <taxon>Dikarya</taxon>
        <taxon>Basidiomycota</taxon>
        <taxon>Ustilaginomycotina</taxon>
        <taxon>Malasseziomycetes</taxon>
        <taxon>Malasseziales</taxon>
        <taxon>Malasseziaceae</taxon>
        <taxon>Malassezia</taxon>
    </lineage>
</organism>
<protein>
    <recommendedName>
        <fullName evidence="14">sphingolipid C(9)-methyltransferase</fullName>
        <ecNumber evidence="14">2.1.1.317</ecNumber>
    </recommendedName>
</protein>
<evidence type="ECO:0000256" key="15">
    <source>
        <dbReference type="SAM" id="MobiDB-lite"/>
    </source>
</evidence>
<keyword evidence="7" id="KW-0808">Transferase</keyword>
<dbReference type="GO" id="GO:0006665">
    <property type="term" value="P:sphingolipid metabolic process"/>
    <property type="evidence" value="ECO:0007669"/>
    <property type="project" value="UniProtKB-KW"/>
</dbReference>
<dbReference type="GO" id="GO:0016020">
    <property type="term" value="C:membrane"/>
    <property type="evidence" value="ECO:0007669"/>
    <property type="project" value="UniProtKB-SubCell"/>
</dbReference>
<evidence type="ECO:0000256" key="11">
    <source>
        <dbReference type="ARBA" id="ARBA00022989"/>
    </source>
</evidence>
<keyword evidence="9 16" id="KW-0812">Transmembrane</keyword>
<evidence type="ECO:0000256" key="8">
    <source>
        <dbReference type="ARBA" id="ARBA00022691"/>
    </source>
</evidence>
<comment type="subcellular location">
    <subcellularLocation>
        <location evidence="1">Membrane</location>
        <topology evidence="1">Multi-pass membrane protein</topology>
    </subcellularLocation>
</comment>
<evidence type="ECO:0000256" key="5">
    <source>
        <dbReference type="ARBA" id="ARBA00022516"/>
    </source>
</evidence>
<keyword evidence="6" id="KW-0489">Methyltransferase</keyword>
<dbReference type="Gene3D" id="3.40.50.150">
    <property type="entry name" value="Vaccinia Virus protein VP39"/>
    <property type="match status" value="1"/>
</dbReference>
<feature type="region of interest" description="Disordered" evidence="15">
    <location>
        <begin position="158"/>
        <end position="196"/>
    </location>
</feature>
<feature type="compositionally biased region" description="Polar residues" evidence="15">
    <location>
        <begin position="29"/>
        <end position="54"/>
    </location>
</feature>
<keyword evidence="8" id="KW-0949">S-adenosyl-L-methionine</keyword>
<evidence type="ECO:0000256" key="14">
    <source>
        <dbReference type="ARBA" id="ARBA00039020"/>
    </source>
</evidence>
<dbReference type="RefSeq" id="XP_001730827.1">
    <property type="nucleotide sequence ID" value="XM_001730775.1"/>
</dbReference>
<proteinExistence type="inferred from homology"/>
<comment type="pathway">
    <text evidence="3">Sphingolipid metabolism.</text>
</comment>
<dbReference type="GeneID" id="5855134"/>
<dbReference type="Proteomes" id="UP000008837">
    <property type="component" value="Unassembled WGS sequence"/>
</dbReference>
<keyword evidence="10" id="KW-0746">Sphingolipid metabolism</keyword>
<evidence type="ECO:0000256" key="10">
    <source>
        <dbReference type="ARBA" id="ARBA00022919"/>
    </source>
</evidence>
<keyword evidence="12" id="KW-0443">Lipid metabolism</keyword>
<feature type="compositionally biased region" description="Basic and acidic residues" evidence="15">
    <location>
        <begin position="58"/>
        <end position="100"/>
    </location>
</feature>
<dbReference type="InParanoid" id="A8Q1R1"/>
<dbReference type="OMA" id="QRWYRIW"/>
<dbReference type="SUPFAM" id="SSF53335">
    <property type="entry name" value="S-adenosyl-L-methionine-dependent methyltransferases"/>
    <property type="match status" value="1"/>
</dbReference>
<feature type="region of interest" description="Disordered" evidence="15">
    <location>
        <begin position="219"/>
        <end position="244"/>
    </location>
</feature>
<dbReference type="InterPro" id="IPR052290">
    <property type="entry name" value="Sphingo_C9-MT"/>
</dbReference>
<feature type="transmembrane region" description="Helical" evidence="16">
    <location>
        <begin position="268"/>
        <end position="286"/>
    </location>
</feature>
<dbReference type="CDD" id="cd02440">
    <property type="entry name" value="AdoMet_MTases"/>
    <property type="match status" value="1"/>
</dbReference>
<dbReference type="KEGG" id="mgl:MGL_1826"/>
<evidence type="ECO:0000313" key="18">
    <source>
        <dbReference type="Proteomes" id="UP000008837"/>
    </source>
</evidence>
<feature type="compositionally biased region" description="Low complexity" evidence="15">
    <location>
        <begin position="225"/>
        <end position="234"/>
    </location>
</feature>
<dbReference type="OrthoDB" id="412182at2759"/>
<evidence type="ECO:0000256" key="16">
    <source>
        <dbReference type="SAM" id="Phobius"/>
    </source>
</evidence>
<comment type="caution">
    <text evidence="17">The sequence shown here is derived from an EMBL/GenBank/DDBJ whole genome shotgun (WGS) entry which is preliminary data.</text>
</comment>
<feature type="region of interest" description="Disordered" evidence="15">
    <location>
        <begin position="1"/>
        <end position="123"/>
    </location>
</feature>
<keyword evidence="5" id="KW-0444">Lipid biosynthesis</keyword>
<dbReference type="GO" id="GO:0032259">
    <property type="term" value="P:methylation"/>
    <property type="evidence" value="ECO:0007669"/>
    <property type="project" value="UniProtKB-KW"/>
</dbReference>
<dbReference type="GO" id="GO:0008168">
    <property type="term" value="F:methyltransferase activity"/>
    <property type="evidence" value="ECO:0007669"/>
    <property type="project" value="UniProtKB-KW"/>
</dbReference>
<gene>
    <name evidence="17" type="ORF">MGL_1826</name>
</gene>
<keyword evidence="13 16" id="KW-0472">Membrane</keyword>
<feature type="compositionally biased region" description="Low complexity" evidence="15">
    <location>
        <begin position="158"/>
        <end position="168"/>
    </location>
</feature>
<feature type="compositionally biased region" description="Basic and acidic residues" evidence="15">
    <location>
        <begin position="1"/>
        <end position="10"/>
    </location>
</feature>
<evidence type="ECO:0000256" key="7">
    <source>
        <dbReference type="ARBA" id="ARBA00022679"/>
    </source>
</evidence>
<dbReference type="Pfam" id="PF02353">
    <property type="entry name" value="CMAS"/>
    <property type="match status" value="1"/>
</dbReference>
<evidence type="ECO:0000256" key="1">
    <source>
        <dbReference type="ARBA" id="ARBA00004141"/>
    </source>
</evidence>
<keyword evidence="11 16" id="KW-1133">Transmembrane helix</keyword>
<feature type="transmembrane region" description="Helical" evidence="16">
    <location>
        <begin position="298"/>
        <end position="316"/>
    </location>
</feature>
<comment type="similarity">
    <text evidence="4">Belongs to the CFA/CMAS family.</text>
</comment>
<dbReference type="PANTHER" id="PTHR45197:SF1">
    <property type="entry name" value="SPHINGOLIPID C9-METHYLTRANSFERASE A-RELATED"/>
    <property type="match status" value="1"/>
</dbReference>